<feature type="transmembrane region" description="Helical" evidence="1">
    <location>
        <begin position="18"/>
        <end position="41"/>
    </location>
</feature>
<dbReference type="GO" id="GO:0005886">
    <property type="term" value="C:plasma membrane"/>
    <property type="evidence" value="ECO:0007669"/>
    <property type="project" value="UniProtKB-SubCell"/>
</dbReference>
<dbReference type="OMA" id="VAEPWFG"/>
<proteinExistence type="predicted"/>
<feature type="transmembrane region" description="Helical" evidence="1">
    <location>
        <begin position="166"/>
        <end position="195"/>
    </location>
</feature>
<feature type="transmembrane region" description="Helical" evidence="1">
    <location>
        <begin position="135"/>
        <end position="154"/>
    </location>
</feature>
<feature type="transmembrane region" description="Helical" evidence="1">
    <location>
        <begin position="251"/>
        <end position="272"/>
    </location>
</feature>
<dbReference type="AlphaFoldDB" id="A0A4D6KIQ6"/>
<dbReference type="Proteomes" id="UP000297053">
    <property type="component" value="Chromosome"/>
</dbReference>
<protein>
    <submittedName>
        <fullName evidence="2">ABC transporter permease</fullName>
    </submittedName>
</protein>
<evidence type="ECO:0000313" key="3">
    <source>
        <dbReference type="Proteomes" id="UP000297053"/>
    </source>
</evidence>
<organism evidence="2 3">
    <name type="scientific">Halomicrobium mukohataei</name>
    <dbReference type="NCBI Taxonomy" id="57705"/>
    <lineage>
        <taxon>Archaea</taxon>
        <taxon>Methanobacteriati</taxon>
        <taxon>Methanobacteriota</taxon>
        <taxon>Stenosarchaea group</taxon>
        <taxon>Halobacteria</taxon>
        <taxon>Halobacteriales</taxon>
        <taxon>Haloarculaceae</taxon>
        <taxon>Halomicrobium</taxon>
    </lineage>
</organism>
<sequence length="277" mass="30440">MSWQAVARKDFRDASRSYLLWGLTIGFIALVSLAAAVLGWVQSNPTSTDILGVLHMLFQYVVPLIAIAISFGAIVNERDSGSLKILLSLPHSRTDVILGKVLGRTAAFVVPLVLGMVVPAVALLVVGVEFEAAKYFGYLLFATLFGVAFVSVATGMSATFESRFRVLLAVFGFYFVFNILWRAINTASFVIVLTLSGQWPSWMPLTVQETLRVFQLLSPTGDFQILRQALMNDVLFASEVSQGLPDFRLQLGAMAMLLVWITLPILIGILRFEEADL</sequence>
<dbReference type="GO" id="GO:0140359">
    <property type="term" value="F:ABC-type transporter activity"/>
    <property type="evidence" value="ECO:0007669"/>
    <property type="project" value="InterPro"/>
</dbReference>
<feature type="transmembrane region" description="Helical" evidence="1">
    <location>
        <begin position="101"/>
        <end position="123"/>
    </location>
</feature>
<name>A0A4D6KIQ6_9EURY</name>
<dbReference type="EMBL" id="CP039375">
    <property type="protein sequence ID" value="QCD65683.1"/>
    <property type="molecule type" value="Genomic_DNA"/>
</dbReference>
<feature type="transmembrane region" description="Helical" evidence="1">
    <location>
        <begin position="53"/>
        <end position="75"/>
    </location>
</feature>
<dbReference type="RefSeq" id="WP_015762056.1">
    <property type="nucleotide sequence ID" value="NZ_CP039375.1"/>
</dbReference>
<dbReference type="PANTHER" id="PTHR43471">
    <property type="entry name" value="ABC TRANSPORTER PERMEASE"/>
    <property type="match status" value="1"/>
</dbReference>
<evidence type="ECO:0000256" key="1">
    <source>
        <dbReference type="SAM" id="Phobius"/>
    </source>
</evidence>
<reference evidence="2 3" key="2">
    <citation type="submission" date="2019-04" db="EMBL/GenBank/DDBJ databases">
        <authorList>
            <person name="Yang S."/>
            <person name="Wei W."/>
        </authorList>
    </citation>
    <scope>NUCLEOTIDE SEQUENCE [LARGE SCALE GENOMIC DNA]</scope>
    <source>
        <strain evidence="3">ZP60</strain>
    </source>
</reference>
<reference evidence="2 3" key="1">
    <citation type="submission" date="2019-04" db="EMBL/GenBank/DDBJ databases">
        <title>Complete genome sequence of Arthrobacter sp. ZXY-2 associated with effective atrazine degradation and salt adaptation.</title>
        <authorList>
            <person name="Zhao X."/>
        </authorList>
    </citation>
    <scope>NUCLEOTIDE SEQUENCE [LARGE SCALE GENOMIC DNA]</scope>
    <source>
        <strain evidence="3">ZP60</strain>
    </source>
</reference>
<keyword evidence="1" id="KW-0472">Membrane</keyword>
<accession>A0A4D6KIQ6</accession>
<evidence type="ECO:0000313" key="2">
    <source>
        <dbReference type="EMBL" id="QCD65683.1"/>
    </source>
</evidence>
<dbReference type="Pfam" id="PF12679">
    <property type="entry name" value="ABC2_membrane_2"/>
    <property type="match status" value="1"/>
</dbReference>
<dbReference type="PANTHER" id="PTHR43471:SF1">
    <property type="entry name" value="ABC TRANSPORTER PERMEASE PROTEIN NOSY-RELATED"/>
    <property type="match status" value="1"/>
</dbReference>
<keyword evidence="1" id="KW-0812">Transmembrane</keyword>
<gene>
    <name evidence="2" type="ORF">E5139_08590</name>
</gene>
<keyword evidence="1" id="KW-1133">Transmembrane helix</keyword>
<dbReference type="GeneID" id="42178988"/>
<dbReference type="KEGG" id="halz:E5139_08590"/>